<gene>
    <name evidence="2" type="ORF">JCM19239_5820</name>
</gene>
<keyword evidence="1" id="KW-1133">Transmembrane helix</keyword>
<reference evidence="3" key="1">
    <citation type="submission" date="2014-09" db="EMBL/GenBank/DDBJ databases">
        <title>Vibrio variabilis JCM 19239. (C206) whole genome shotgun sequence.</title>
        <authorList>
            <person name="Sawabe T."/>
            <person name="Meirelles P."/>
            <person name="Nakanishi M."/>
            <person name="Sayaka M."/>
            <person name="Hattori M."/>
            <person name="Ohkuma M."/>
        </authorList>
    </citation>
    <scope>NUCLEOTIDE SEQUENCE [LARGE SCALE GENOMIC DNA]</scope>
    <source>
        <strain evidence="3">JCM 19239</strain>
    </source>
</reference>
<dbReference type="EMBL" id="BBMS01000007">
    <property type="protein sequence ID" value="GAL24993.1"/>
    <property type="molecule type" value="Genomic_DNA"/>
</dbReference>
<protein>
    <submittedName>
        <fullName evidence="2">Uncharacterized protein</fullName>
    </submittedName>
</protein>
<evidence type="ECO:0000256" key="1">
    <source>
        <dbReference type="SAM" id="Phobius"/>
    </source>
</evidence>
<sequence length="43" mass="4771">MLNKVLFSALAGTVITILYLIAVHRSPLALHRLFEQVPNTPVL</sequence>
<dbReference type="Proteomes" id="UP000029223">
    <property type="component" value="Unassembled WGS sequence"/>
</dbReference>
<organism evidence="2 3">
    <name type="scientific">Vibrio variabilis</name>
    <dbReference type="NCBI Taxonomy" id="990271"/>
    <lineage>
        <taxon>Bacteria</taxon>
        <taxon>Pseudomonadati</taxon>
        <taxon>Pseudomonadota</taxon>
        <taxon>Gammaproteobacteria</taxon>
        <taxon>Vibrionales</taxon>
        <taxon>Vibrionaceae</taxon>
        <taxon>Vibrio</taxon>
    </lineage>
</organism>
<keyword evidence="1" id="KW-0812">Transmembrane</keyword>
<keyword evidence="1" id="KW-0472">Membrane</keyword>
<feature type="transmembrane region" description="Helical" evidence="1">
    <location>
        <begin position="6"/>
        <end position="23"/>
    </location>
</feature>
<keyword evidence="3" id="KW-1185">Reference proteome</keyword>
<proteinExistence type="predicted"/>
<comment type="caution">
    <text evidence="2">The sequence shown here is derived from an EMBL/GenBank/DDBJ whole genome shotgun (WGS) entry which is preliminary data.</text>
</comment>
<name>A0ABQ0J895_9VIBR</name>
<evidence type="ECO:0000313" key="3">
    <source>
        <dbReference type="Proteomes" id="UP000029223"/>
    </source>
</evidence>
<accession>A0ABQ0J895</accession>
<evidence type="ECO:0000313" key="2">
    <source>
        <dbReference type="EMBL" id="GAL24993.1"/>
    </source>
</evidence>